<dbReference type="AlphaFoldDB" id="A0A8J5MKD2"/>
<dbReference type="InterPro" id="IPR036322">
    <property type="entry name" value="WD40_repeat_dom_sf"/>
</dbReference>
<evidence type="ECO:0000259" key="1">
    <source>
        <dbReference type="Pfam" id="PF03178"/>
    </source>
</evidence>
<dbReference type="EMBL" id="JAHLQT010044460">
    <property type="protein sequence ID" value="KAG7154432.1"/>
    <property type="molecule type" value="Genomic_DNA"/>
</dbReference>
<sequence length="399" mass="45229">MESLRICLLPTILSYDAPWPVRKVPLRCTPHFIVHHLETKTYCVVTSSSEPTLKIWKFNGDDKMIPNTDYYLEAWEHITCFKNVILAYEGDRSGLRGYLALGTTYCFGEDITCRGRILIFDVIDVVPEPGQPLTKNRLKMLYEGEQKGPVTALAHCMGLLVSAIGQKVYIWQLKNTDLVGIAFIDTQIYVHQLTCIKSLILAADVCKSVLLLRFQEENRTLSLVSRDLKPLQVYGVQYLVDNSTLAFIASDADRNLVVFTYNPESHESAGGTRLIRKGDFHLGSHVNCFFRIRCRLGDVSSDRRAGQNIERRHITMMATLDGSIGYVLPVSLNPKACRTFQSRYRLNTNPSRAVLDAELIWSYLHLPAPEKVEIAKKIGAKVDDIIEDLMEIDRMTAHF</sequence>
<dbReference type="GO" id="GO:0005634">
    <property type="term" value="C:nucleus"/>
    <property type="evidence" value="ECO:0007669"/>
    <property type="project" value="InterPro"/>
</dbReference>
<name>A0A8J5MKD2_HOMAM</name>
<evidence type="ECO:0000313" key="3">
    <source>
        <dbReference type="Proteomes" id="UP000747542"/>
    </source>
</evidence>
<dbReference type="InterPro" id="IPR004871">
    <property type="entry name" value="RSE1/DDB1/CPSF1_C"/>
</dbReference>
<dbReference type="GO" id="GO:0003676">
    <property type="term" value="F:nucleic acid binding"/>
    <property type="evidence" value="ECO:0007669"/>
    <property type="project" value="InterPro"/>
</dbReference>
<dbReference type="Proteomes" id="UP000747542">
    <property type="component" value="Unassembled WGS sequence"/>
</dbReference>
<gene>
    <name evidence="2" type="primary">Cpsf1-L1</name>
    <name evidence="2" type="ORF">Hamer_G018173</name>
</gene>
<keyword evidence="3" id="KW-1185">Reference proteome</keyword>
<proteinExistence type="predicted"/>
<dbReference type="PANTHER" id="PTHR10644">
    <property type="entry name" value="DNA REPAIR/RNA PROCESSING CPSF FAMILY"/>
    <property type="match status" value="1"/>
</dbReference>
<dbReference type="InterPro" id="IPR015943">
    <property type="entry name" value="WD40/YVTN_repeat-like_dom_sf"/>
</dbReference>
<dbReference type="Pfam" id="PF03178">
    <property type="entry name" value="CPSF_A"/>
    <property type="match status" value="1"/>
</dbReference>
<dbReference type="Gene3D" id="2.130.10.10">
    <property type="entry name" value="YVTN repeat-like/Quinoprotein amine dehydrogenase"/>
    <property type="match status" value="1"/>
</dbReference>
<dbReference type="SUPFAM" id="SSF50978">
    <property type="entry name" value="WD40 repeat-like"/>
    <property type="match status" value="1"/>
</dbReference>
<reference evidence="2" key="1">
    <citation type="journal article" date="2021" name="Sci. Adv.">
        <title>The American lobster genome reveals insights on longevity, neural, and immune adaptations.</title>
        <authorList>
            <person name="Polinski J.M."/>
            <person name="Zimin A.V."/>
            <person name="Clark K.F."/>
            <person name="Kohn A.B."/>
            <person name="Sadowski N."/>
            <person name="Timp W."/>
            <person name="Ptitsyn A."/>
            <person name="Khanna P."/>
            <person name="Romanova D.Y."/>
            <person name="Williams P."/>
            <person name="Greenwood S.J."/>
            <person name="Moroz L.L."/>
            <person name="Walt D.R."/>
            <person name="Bodnar A.G."/>
        </authorList>
    </citation>
    <scope>NUCLEOTIDE SEQUENCE</scope>
    <source>
        <strain evidence="2">GMGI-L3</strain>
    </source>
</reference>
<protein>
    <submittedName>
        <fullName evidence="2">Cleavage and polyadenylation specificity factor subunit 1-like 1</fullName>
    </submittedName>
</protein>
<feature type="domain" description="RSE1/DDB1/CPSF1 C-terminal" evidence="1">
    <location>
        <begin position="70"/>
        <end position="330"/>
    </location>
</feature>
<accession>A0A8J5MKD2</accession>
<comment type="caution">
    <text evidence="2">The sequence shown here is derived from an EMBL/GenBank/DDBJ whole genome shotgun (WGS) entry which is preliminary data.</text>
</comment>
<organism evidence="2 3">
    <name type="scientific">Homarus americanus</name>
    <name type="common">American lobster</name>
    <dbReference type="NCBI Taxonomy" id="6706"/>
    <lineage>
        <taxon>Eukaryota</taxon>
        <taxon>Metazoa</taxon>
        <taxon>Ecdysozoa</taxon>
        <taxon>Arthropoda</taxon>
        <taxon>Crustacea</taxon>
        <taxon>Multicrustacea</taxon>
        <taxon>Malacostraca</taxon>
        <taxon>Eumalacostraca</taxon>
        <taxon>Eucarida</taxon>
        <taxon>Decapoda</taxon>
        <taxon>Pleocyemata</taxon>
        <taxon>Astacidea</taxon>
        <taxon>Nephropoidea</taxon>
        <taxon>Nephropidae</taxon>
        <taxon>Homarus</taxon>
    </lineage>
</organism>
<dbReference type="InterPro" id="IPR050358">
    <property type="entry name" value="RSE1/DDB1/CFT1"/>
</dbReference>
<evidence type="ECO:0000313" key="2">
    <source>
        <dbReference type="EMBL" id="KAG7154432.1"/>
    </source>
</evidence>